<sequence>MTPTRTSFLALRLLQSRLSGAERQMWRHREERTCVLPASLVKNRAIMSPRMASGRLLMCSAPSYSAADGSSSSAAAGRSSASPISGAPDLLLFGRHHFVEALRFFAAIGACASVIRGRTQSRRRAPRPPLQPAPADCPLHGSVTDLDLPSWPTAGVWNGQRRHSLNDERGHRRPAAGGVRYGGE</sequence>
<evidence type="ECO:0000256" key="1">
    <source>
        <dbReference type="SAM" id="MobiDB-lite"/>
    </source>
</evidence>
<dbReference type="Proteomes" id="UP000479710">
    <property type="component" value="Unassembled WGS sequence"/>
</dbReference>
<reference evidence="2 3" key="1">
    <citation type="submission" date="2019-11" db="EMBL/GenBank/DDBJ databases">
        <title>Whole genome sequence of Oryza granulata.</title>
        <authorList>
            <person name="Li W."/>
        </authorList>
    </citation>
    <scope>NUCLEOTIDE SEQUENCE [LARGE SCALE GENOMIC DNA]</scope>
    <source>
        <strain evidence="3">cv. Menghai</strain>
        <tissue evidence="2">Leaf</tissue>
    </source>
</reference>
<gene>
    <name evidence="2" type="ORF">E2562_019562</name>
</gene>
<proteinExistence type="predicted"/>
<protein>
    <submittedName>
        <fullName evidence="2">Uncharacterized protein</fullName>
    </submittedName>
</protein>
<evidence type="ECO:0000313" key="3">
    <source>
        <dbReference type="Proteomes" id="UP000479710"/>
    </source>
</evidence>
<dbReference type="EMBL" id="SPHZ02000011">
    <property type="protein sequence ID" value="KAF0892904.1"/>
    <property type="molecule type" value="Genomic_DNA"/>
</dbReference>
<accession>A0A6G1BZ25</accession>
<evidence type="ECO:0000313" key="2">
    <source>
        <dbReference type="EMBL" id="KAF0892904.1"/>
    </source>
</evidence>
<dbReference type="AlphaFoldDB" id="A0A6G1BZ25"/>
<organism evidence="2 3">
    <name type="scientific">Oryza meyeriana var. granulata</name>
    <dbReference type="NCBI Taxonomy" id="110450"/>
    <lineage>
        <taxon>Eukaryota</taxon>
        <taxon>Viridiplantae</taxon>
        <taxon>Streptophyta</taxon>
        <taxon>Embryophyta</taxon>
        <taxon>Tracheophyta</taxon>
        <taxon>Spermatophyta</taxon>
        <taxon>Magnoliopsida</taxon>
        <taxon>Liliopsida</taxon>
        <taxon>Poales</taxon>
        <taxon>Poaceae</taxon>
        <taxon>BOP clade</taxon>
        <taxon>Oryzoideae</taxon>
        <taxon>Oryzeae</taxon>
        <taxon>Oryzinae</taxon>
        <taxon>Oryza</taxon>
        <taxon>Oryza meyeriana</taxon>
    </lineage>
</organism>
<keyword evidence="3" id="KW-1185">Reference proteome</keyword>
<name>A0A6G1BZ25_9ORYZ</name>
<feature type="region of interest" description="Disordered" evidence="1">
    <location>
        <begin position="159"/>
        <end position="184"/>
    </location>
</feature>
<feature type="region of interest" description="Disordered" evidence="1">
    <location>
        <begin position="119"/>
        <end position="141"/>
    </location>
</feature>
<comment type="caution">
    <text evidence="2">The sequence shown here is derived from an EMBL/GenBank/DDBJ whole genome shotgun (WGS) entry which is preliminary data.</text>
</comment>